<feature type="compositionally biased region" description="Basic and acidic residues" evidence="1">
    <location>
        <begin position="60"/>
        <end position="75"/>
    </location>
</feature>
<evidence type="ECO:0000256" key="2">
    <source>
        <dbReference type="SAM" id="Phobius"/>
    </source>
</evidence>
<comment type="caution">
    <text evidence="3">The sequence shown here is derived from an EMBL/GenBank/DDBJ whole genome shotgun (WGS) entry which is preliminary data.</text>
</comment>
<gene>
    <name evidence="3" type="ORF">C8E87_6481</name>
</gene>
<dbReference type="RefSeq" id="WP_133877236.1">
    <property type="nucleotide sequence ID" value="NZ_BOMD01000119.1"/>
</dbReference>
<reference evidence="3 4" key="1">
    <citation type="submission" date="2019-03" db="EMBL/GenBank/DDBJ databases">
        <title>Sequencing the genomes of 1000 actinobacteria strains.</title>
        <authorList>
            <person name="Klenk H.-P."/>
        </authorList>
    </citation>
    <scope>NUCLEOTIDE SEQUENCE [LARGE SCALE GENOMIC DNA]</scope>
    <source>
        <strain evidence="3 4">DSM 43805</strain>
    </source>
</reference>
<feature type="transmembrane region" description="Helical" evidence="2">
    <location>
        <begin position="5"/>
        <end position="27"/>
    </location>
</feature>
<feature type="compositionally biased region" description="Basic residues" evidence="1">
    <location>
        <begin position="161"/>
        <end position="170"/>
    </location>
</feature>
<evidence type="ECO:0000313" key="4">
    <source>
        <dbReference type="Proteomes" id="UP000294901"/>
    </source>
</evidence>
<protein>
    <submittedName>
        <fullName evidence="3">Uncharacterized protein</fullName>
    </submittedName>
</protein>
<keyword evidence="2" id="KW-0472">Membrane</keyword>
<sequence length="170" mass="17819">MVKKWWLPAVFVIVLVGASVFFVAVGLGDADQYAGVGSFLLALTVAAVSVAVWFRGRSAEAGRDAESPTREDRSAEFPTSGGRDPERPAQEDRIAGAPAREVRDAEGVPGAQAGHTPADPDRVRGSRGAGPAAPGSRNAYDSDVVIQGDDSVNNFTIHYGRPGKKGKRSS</sequence>
<evidence type="ECO:0000313" key="3">
    <source>
        <dbReference type="EMBL" id="TDO31071.1"/>
    </source>
</evidence>
<proteinExistence type="predicted"/>
<feature type="region of interest" description="Disordered" evidence="1">
    <location>
        <begin position="151"/>
        <end position="170"/>
    </location>
</feature>
<feature type="compositionally biased region" description="Basic and acidic residues" evidence="1">
    <location>
        <begin position="83"/>
        <end position="106"/>
    </location>
</feature>
<organism evidence="3 4">
    <name type="scientific">Paractinoplanes brasiliensis</name>
    <dbReference type="NCBI Taxonomy" id="52695"/>
    <lineage>
        <taxon>Bacteria</taxon>
        <taxon>Bacillati</taxon>
        <taxon>Actinomycetota</taxon>
        <taxon>Actinomycetes</taxon>
        <taxon>Micromonosporales</taxon>
        <taxon>Micromonosporaceae</taxon>
        <taxon>Paractinoplanes</taxon>
    </lineage>
</organism>
<dbReference type="Proteomes" id="UP000294901">
    <property type="component" value="Unassembled WGS sequence"/>
</dbReference>
<keyword evidence="4" id="KW-1185">Reference proteome</keyword>
<feature type="region of interest" description="Disordered" evidence="1">
    <location>
        <begin position="60"/>
        <end position="145"/>
    </location>
</feature>
<accession>A0A4R6J860</accession>
<dbReference type="EMBL" id="SNWR01000002">
    <property type="protein sequence ID" value="TDO31071.1"/>
    <property type="molecule type" value="Genomic_DNA"/>
</dbReference>
<dbReference type="AlphaFoldDB" id="A0A4R6J860"/>
<name>A0A4R6J860_9ACTN</name>
<keyword evidence="2" id="KW-0812">Transmembrane</keyword>
<keyword evidence="2" id="KW-1133">Transmembrane helix</keyword>
<evidence type="ECO:0000256" key="1">
    <source>
        <dbReference type="SAM" id="MobiDB-lite"/>
    </source>
</evidence>
<feature type="transmembrane region" description="Helical" evidence="2">
    <location>
        <begin position="33"/>
        <end position="54"/>
    </location>
</feature>